<dbReference type="InterPro" id="IPR013893">
    <property type="entry name" value="RNase_P_Rpp40"/>
</dbReference>
<dbReference type="GO" id="GO:0001682">
    <property type="term" value="P:tRNA 5'-leader removal"/>
    <property type="evidence" value="ECO:0007669"/>
    <property type="project" value="InterPro"/>
</dbReference>
<dbReference type="AlphaFoldDB" id="A0A6P8F3B9"/>
<gene>
    <name evidence="2" type="primary">rpp40</name>
</gene>
<dbReference type="GO" id="GO:0030681">
    <property type="term" value="C:multimeric ribonuclease P complex"/>
    <property type="evidence" value="ECO:0007669"/>
    <property type="project" value="TreeGrafter"/>
</dbReference>
<dbReference type="RefSeq" id="XP_031418676.1">
    <property type="nucleotide sequence ID" value="XM_031562816.2"/>
</dbReference>
<dbReference type="GO" id="GO:0000447">
    <property type="term" value="P:endonucleolytic cleavage in ITS1 to separate SSU-rRNA from 5.8S rRNA and LSU-rRNA from tricistronic rRNA transcript (SSU-rRNA, 5.8S rRNA, LSU-rRNA)"/>
    <property type="evidence" value="ECO:0007669"/>
    <property type="project" value="TreeGrafter"/>
</dbReference>
<dbReference type="CTD" id="10799"/>
<dbReference type="GO" id="GO:0004526">
    <property type="term" value="F:ribonuclease P activity"/>
    <property type="evidence" value="ECO:0007669"/>
    <property type="project" value="TreeGrafter"/>
</dbReference>
<dbReference type="Proteomes" id="UP000515152">
    <property type="component" value="Chromosome 25"/>
</dbReference>
<name>A0A6P8F3B9_CLUHA</name>
<accession>A0A6P8F3B9</accession>
<dbReference type="PANTHER" id="PTHR15396">
    <property type="entry name" value="RIBONUCLEASE P PROTEIN SUBUNIT P40"/>
    <property type="match status" value="1"/>
</dbReference>
<evidence type="ECO:0000313" key="1">
    <source>
        <dbReference type="Proteomes" id="UP000515152"/>
    </source>
</evidence>
<dbReference type="GeneID" id="105900610"/>
<dbReference type="GO" id="GO:0000172">
    <property type="term" value="C:ribonuclease MRP complex"/>
    <property type="evidence" value="ECO:0007669"/>
    <property type="project" value="TreeGrafter"/>
</dbReference>
<dbReference type="PANTHER" id="PTHR15396:SF1">
    <property type="entry name" value="RIBONUCLEASE P PROTEIN SUBUNIT P40"/>
    <property type="match status" value="1"/>
</dbReference>
<dbReference type="Pfam" id="PF08584">
    <property type="entry name" value="Ribonuc_P_40"/>
    <property type="match status" value="1"/>
</dbReference>
<keyword evidence="1" id="KW-1185">Reference proteome</keyword>
<proteinExistence type="predicted"/>
<organism evidence="1 2">
    <name type="scientific">Clupea harengus</name>
    <name type="common">Atlantic herring</name>
    <dbReference type="NCBI Taxonomy" id="7950"/>
    <lineage>
        <taxon>Eukaryota</taxon>
        <taxon>Metazoa</taxon>
        <taxon>Chordata</taxon>
        <taxon>Craniata</taxon>
        <taxon>Vertebrata</taxon>
        <taxon>Euteleostomi</taxon>
        <taxon>Actinopterygii</taxon>
        <taxon>Neopterygii</taxon>
        <taxon>Teleostei</taxon>
        <taxon>Clupei</taxon>
        <taxon>Clupeiformes</taxon>
        <taxon>Clupeoidei</taxon>
        <taxon>Clupeidae</taxon>
        <taxon>Clupea</taxon>
    </lineage>
</organism>
<reference evidence="2" key="1">
    <citation type="submission" date="2025-08" db="UniProtKB">
        <authorList>
            <consortium name="RefSeq"/>
        </authorList>
    </citation>
    <scope>IDENTIFICATION</scope>
</reference>
<protein>
    <submittedName>
        <fullName evidence="2">Ribonuclease P protein subunit p40 isoform X1</fullName>
    </submittedName>
</protein>
<evidence type="ECO:0000313" key="2">
    <source>
        <dbReference type="RefSeq" id="XP_031418676.1"/>
    </source>
</evidence>
<dbReference type="GO" id="GO:0000171">
    <property type="term" value="F:ribonuclease MRP activity"/>
    <property type="evidence" value="ECO:0007669"/>
    <property type="project" value="TreeGrafter"/>
</dbReference>
<dbReference type="OrthoDB" id="63112at2759"/>
<sequence length="362" mass="41465">MSPELEKCSRSLLVCEKSNFTKEKSRYDIHVSKHYFNYKVSIVIPECASLPASIAGVINSFNSYYRVRDLPIYKLLEEEFLEKVVKKGQFYALSYNTRIDEDNTIAFLPSGQLILSVDKDTYEQLGLEGKPSQYKHRKVLRYVVTIDLTDKLMSPGAKRYQRLITSLKEWVPIKCDLMISSKMTAAEEDGGVLQNLLSQYSFEEHRPTLHTHTLKEMPCPSLHSTDRHGDEKSCDPHHFLEWLGAVSMDISSDNEASSFLSTYVCPDPQSLMSHGLLCTVTGFLIPEDIYSLLLELRRYFDEPKFTSWLSMTVHGFVDSPVSWGTTEHGFLKSGENFYNFVCFRNQDYWLHMATGSHDGCPP</sequence>